<gene>
    <name evidence="2" type="ORF">MENT_LOCUS54022</name>
</gene>
<organism evidence="2 3">
    <name type="scientific">Meloidogyne enterolobii</name>
    <name type="common">Root-knot nematode worm</name>
    <name type="synonym">Meloidogyne mayaguensis</name>
    <dbReference type="NCBI Taxonomy" id="390850"/>
    <lineage>
        <taxon>Eukaryota</taxon>
        <taxon>Metazoa</taxon>
        <taxon>Ecdysozoa</taxon>
        <taxon>Nematoda</taxon>
        <taxon>Chromadorea</taxon>
        <taxon>Rhabditida</taxon>
        <taxon>Tylenchina</taxon>
        <taxon>Tylenchomorpha</taxon>
        <taxon>Tylenchoidea</taxon>
        <taxon>Meloidogynidae</taxon>
        <taxon>Meloidogyninae</taxon>
        <taxon>Meloidogyne</taxon>
    </lineage>
</organism>
<proteinExistence type="predicted"/>
<accession>A0A6V7XNY1</accession>
<comment type="caution">
    <text evidence="2">The sequence shown here is derived from an EMBL/GenBank/DDBJ whole genome shotgun (WGS) entry which is preliminary data.</text>
</comment>
<dbReference type="AlphaFoldDB" id="A0A6V7XNY1"/>
<name>A0A6V7XNY1_MELEN</name>
<protein>
    <submittedName>
        <fullName evidence="2">Uncharacterized protein</fullName>
    </submittedName>
</protein>
<feature type="compositionally biased region" description="Basic and acidic residues" evidence="1">
    <location>
        <begin position="180"/>
        <end position="193"/>
    </location>
</feature>
<evidence type="ECO:0000313" key="2">
    <source>
        <dbReference type="EMBL" id="CAD2200547.1"/>
    </source>
</evidence>
<evidence type="ECO:0000313" key="3">
    <source>
        <dbReference type="Proteomes" id="UP000580250"/>
    </source>
</evidence>
<evidence type="ECO:0000256" key="1">
    <source>
        <dbReference type="SAM" id="MobiDB-lite"/>
    </source>
</evidence>
<reference evidence="2 3" key="1">
    <citation type="submission" date="2020-08" db="EMBL/GenBank/DDBJ databases">
        <authorList>
            <person name="Koutsovoulos G."/>
            <person name="Danchin GJ E."/>
        </authorList>
    </citation>
    <scope>NUCLEOTIDE SEQUENCE [LARGE SCALE GENOMIC DNA]</scope>
</reference>
<dbReference type="Proteomes" id="UP000580250">
    <property type="component" value="Unassembled WGS sequence"/>
</dbReference>
<dbReference type="EMBL" id="CAJEWN010001868">
    <property type="protein sequence ID" value="CAD2200547.1"/>
    <property type="molecule type" value="Genomic_DNA"/>
</dbReference>
<sequence>MIISNLFSFSFEKYENIFGIINKTTNLLEHPSKENATISILKIQLGKNDTMFATLTDINEKEWEYVSSTKFLISNLFDTKDKEKEKTLQKITEGNEALSLFGLDMDLWNEGSTILDTMKVPERSCHLSLKFNQNKFNASKQCVRILFKKQLIINGLGARSGPVQNIERALNFGPKKTRSGRPEKNEARKERLPDSKTPTLLIIFVNLKISQIKNNPKSDFAKSCSNKGPGRHGIEFRVFATRVGFQIFKKEGRYRITYRVDVIIGFSYSEYTIKFGK</sequence>
<feature type="region of interest" description="Disordered" evidence="1">
    <location>
        <begin position="173"/>
        <end position="193"/>
    </location>
</feature>